<keyword evidence="4" id="KW-1185">Reference proteome</keyword>
<sequence>MDSGLEEATQKLAWLSFACARDDLESGVALLAELKVLLTRLHSLPPLEKTPNAVEELKIARTIYENAVILSLKIKDDEAFGRNLCQLKEFYINTWLVFARSPYEYQFLGLNLLRLLPENRISEFHTELEHLPLEALNHPCIKYAVELEQSFMEGTYKQLANFCQAVPNETYVYLMDRIAESVRDEIVDCSVEAYDYLPVSVAKKMLMFTSYREFFEYISEEQPEWEIKNCSIHFHMAKPKSHMDLSSFKLIKQALSYAQELEQIV</sequence>
<dbReference type="InterPro" id="IPR033464">
    <property type="entry name" value="CSN8_PSD8_EIF3K"/>
</dbReference>
<evidence type="ECO:0000259" key="2">
    <source>
        <dbReference type="PROSITE" id="PS50250"/>
    </source>
</evidence>
<dbReference type="GO" id="GO:0005634">
    <property type="term" value="C:nucleus"/>
    <property type="evidence" value="ECO:0007669"/>
    <property type="project" value="TreeGrafter"/>
</dbReference>
<feature type="domain" description="PCI" evidence="2">
    <location>
        <begin position="78"/>
        <end position="263"/>
    </location>
</feature>
<proteinExistence type="inferred from homology"/>
<dbReference type="OrthoDB" id="605775at2759"/>
<dbReference type="EMBL" id="JACEFO010002751">
    <property type="protein sequence ID" value="KAF8649959.1"/>
    <property type="molecule type" value="Genomic_DNA"/>
</dbReference>
<evidence type="ECO:0000256" key="1">
    <source>
        <dbReference type="ARBA" id="ARBA00009627"/>
    </source>
</evidence>
<accession>A0A835A621</accession>
<evidence type="ECO:0000313" key="3">
    <source>
        <dbReference type="EMBL" id="KAF8649959.1"/>
    </source>
</evidence>
<dbReference type="Gene3D" id="1.25.40.990">
    <property type="match status" value="1"/>
</dbReference>
<gene>
    <name evidence="3" type="ORF">HU200_064114</name>
</gene>
<name>A0A835A621_9POAL</name>
<dbReference type="InterPro" id="IPR000717">
    <property type="entry name" value="PCI_dom"/>
</dbReference>
<dbReference type="PANTHER" id="PTHR12387:SF4">
    <property type="entry name" value="PCI DOMAIN-CONTAINING PROTEIN"/>
    <property type="match status" value="1"/>
</dbReference>
<dbReference type="AlphaFoldDB" id="A0A835A621"/>
<comment type="caution">
    <text evidence="3">The sequence shown here is derived from an EMBL/GenBank/DDBJ whole genome shotgun (WGS) entry which is preliminary data.</text>
</comment>
<dbReference type="GO" id="GO:0005829">
    <property type="term" value="C:cytosol"/>
    <property type="evidence" value="ECO:0007669"/>
    <property type="project" value="TreeGrafter"/>
</dbReference>
<dbReference type="GO" id="GO:0008541">
    <property type="term" value="C:proteasome regulatory particle, lid subcomplex"/>
    <property type="evidence" value="ECO:0007669"/>
    <property type="project" value="TreeGrafter"/>
</dbReference>
<dbReference type="PANTHER" id="PTHR12387">
    <property type="entry name" value="26S PROTEASOME NON-ATPASE REGULATORY SUBUNIT 8"/>
    <property type="match status" value="1"/>
</dbReference>
<reference evidence="3" key="1">
    <citation type="submission" date="2020-07" db="EMBL/GenBank/DDBJ databases">
        <title>Genome sequence and genetic diversity analysis of an under-domesticated orphan crop, white fonio (Digitaria exilis).</title>
        <authorList>
            <person name="Bennetzen J.L."/>
            <person name="Chen S."/>
            <person name="Ma X."/>
            <person name="Wang X."/>
            <person name="Yssel A.E.J."/>
            <person name="Chaluvadi S.R."/>
            <person name="Johnson M."/>
            <person name="Gangashetty P."/>
            <person name="Hamidou F."/>
            <person name="Sanogo M.D."/>
            <person name="Zwaenepoel A."/>
            <person name="Wallace J."/>
            <person name="Van De Peer Y."/>
            <person name="Van Deynze A."/>
        </authorList>
    </citation>
    <scope>NUCLEOTIDE SEQUENCE</scope>
    <source>
        <tissue evidence="3">Leaves</tissue>
    </source>
</reference>
<organism evidence="3 4">
    <name type="scientific">Digitaria exilis</name>
    <dbReference type="NCBI Taxonomy" id="1010633"/>
    <lineage>
        <taxon>Eukaryota</taxon>
        <taxon>Viridiplantae</taxon>
        <taxon>Streptophyta</taxon>
        <taxon>Embryophyta</taxon>
        <taxon>Tracheophyta</taxon>
        <taxon>Spermatophyta</taxon>
        <taxon>Magnoliopsida</taxon>
        <taxon>Liliopsida</taxon>
        <taxon>Poales</taxon>
        <taxon>Poaceae</taxon>
        <taxon>PACMAD clade</taxon>
        <taxon>Panicoideae</taxon>
        <taxon>Panicodae</taxon>
        <taxon>Paniceae</taxon>
        <taxon>Anthephorinae</taxon>
        <taxon>Digitaria</taxon>
    </lineage>
</organism>
<dbReference type="PROSITE" id="PS50250">
    <property type="entry name" value="PCI"/>
    <property type="match status" value="1"/>
</dbReference>
<dbReference type="Pfam" id="PF10075">
    <property type="entry name" value="CSN8_PSD8_EIF3K"/>
    <property type="match status" value="1"/>
</dbReference>
<dbReference type="InterPro" id="IPR006746">
    <property type="entry name" value="26S_Psome_Rpn12"/>
</dbReference>
<dbReference type="GO" id="GO:0043161">
    <property type="term" value="P:proteasome-mediated ubiquitin-dependent protein catabolic process"/>
    <property type="evidence" value="ECO:0007669"/>
    <property type="project" value="TreeGrafter"/>
</dbReference>
<evidence type="ECO:0000313" key="4">
    <source>
        <dbReference type="Proteomes" id="UP000636709"/>
    </source>
</evidence>
<dbReference type="Proteomes" id="UP000636709">
    <property type="component" value="Unassembled WGS sequence"/>
</dbReference>
<comment type="similarity">
    <text evidence="1">Belongs to the proteasome subunit S14 family.</text>
</comment>
<protein>
    <recommendedName>
        <fullName evidence="2">PCI domain-containing protein</fullName>
    </recommendedName>
</protein>